<comment type="caution">
    <text evidence="2">The sequence shown here is derived from an EMBL/GenBank/DDBJ whole genome shotgun (WGS) entry which is preliminary data.</text>
</comment>
<accession>A0ABR8SS18</accession>
<name>A0ABR8SS18_9BACL</name>
<reference evidence="2 3" key="1">
    <citation type="submission" date="2020-08" db="EMBL/GenBank/DDBJ databases">
        <title>A Genomic Blueprint of the Chicken Gut Microbiome.</title>
        <authorList>
            <person name="Gilroy R."/>
            <person name="Ravi A."/>
            <person name="Getino M."/>
            <person name="Pursley I."/>
            <person name="Horton D.L."/>
            <person name="Alikhan N.-F."/>
            <person name="Baker D."/>
            <person name="Gharbi K."/>
            <person name="Hall N."/>
            <person name="Watson M."/>
            <person name="Adriaenssens E.M."/>
            <person name="Foster-Nyarko E."/>
            <person name="Jarju S."/>
            <person name="Secka A."/>
            <person name="Antonio M."/>
            <person name="Oren A."/>
            <person name="Chaudhuri R."/>
            <person name="La Ragione R.M."/>
            <person name="Hildebrand F."/>
            <person name="Pallen M.J."/>
        </authorList>
    </citation>
    <scope>NUCLEOTIDE SEQUENCE [LARGE SCALE GENOMIC DNA]</scope>
    <source>
        <strain evidence="2 3">Sa2CUA10</strain>
    </source>
</reference>
<dbReference type="Pfam" id="PF01381">
    <property type="entry name" value="HTH_3"/>
    <property type="match status" value="1"/>
</dbReference>
<dbReference type="Proteomes" id="UP000603641">
    <property type="component" value="Unassembled WGS sequence"/>
</dbReference>
<evidence type="ECO:0000313" key="2">
    <source>
        <dbReference type="EMBL" id="MBD7966266.1"/>
    </source>
</evidence>
<dbReference type="PROSITE" id="PS50943">
    <property type="entry name" value="HTH_CROC1"/>
    <property type="match status" value="1"/>
</dbReference>
<dbReference type="InterPro" id="IPR001387">
    <property type="entry name" value="Cro/C1-type_HTH"/>
</dbReference>
<keyword evidence="3" id="KW-1185">Reference proteome</keyword>
<dbReference type="InterPro" id="IPR010982">
    <property type="entry name" value="Lambda_DNA-bd_dom_sf"/>
</dbReference>
<gene>
    <name evidence="2" type="ORF">H9648_19655</name>
</gene>
<organism evidence="2 3">
    <name type="scientific">Fictibacillus norfolkensis</name>
    <dbReference type="NCBI Taxonomy" id="2762233"/>
    <lineage>
        <taxon>Bacteria</taxon>
        <taxon>Bacillati</taxon>
        <taxon>Bacillota</taxon>
        <taxon>Bacilli</taxon>
        <taxon>Bacillales</taxon>
        <taxon>Fictibacillaceae</taxon>
        <taxon>Fictibacillus</taxon>
    </lineage>
</organism>
<feature type="domain" description="HTH cro/C1-type" evidence="1">
    <location>
        <begin position="5"/>
        <end position="59"/>
    </location>
</feature>
<sequence length="67" mass="7555">MKSKLKEIMDSTGMKQRFLANKVGISEGTLSFIVRGKTIPTLPVALKIAAALERRIEDIWEIKHDTE</sequence>
<dbReference type="SMART" id="SM00530">
    <property type="entry name" value="HTH_XRE"/>
    <property type="match status" value="1"/>
</dbReference>
<dbReference type="EMBL" id="JACSQM010000015">
    <property type="protein sequence ID" value="MBD7966266.1"/>
    <property type="molecule type" value="Genomic_DNA"/>
</dbReference>
<protein>
    <submittedName>
        <fullName evidence="2">Helix-turn-helix transcriptional regulator</fullName>
    </submittedName>
</protein>
<evidence type="ECO:0000313" key="3">
    <source>
        <dbReference type="Proteomes" id="UP000603641"/>
    </source>
</evidence>
<dbReference type="SUPFAM" id="SSF47413">
    <property type="entry name" value="lambda repressor-like DNA-binding domains"/>
    <property type="match status" value="1"/>
</dbReference>
<dbReference type="Gene3D" id="1.10.260.40">
    <property type="entry name" value="lambda repressor-like DNA-binding domains"/>
    <property type="match status" value="1"/>
</dbReference>
<proteinExistence type="predicted"/>
<dbReference type="CDD" id="cd00093">
    <property type="entry name" value="HTH_XRE"/>
    <property type="match status" value="1"/>
</dbReference>
<evidence type="ECO:0000259" key="1">
    <source>
        <dbReference type="PROSITE" id="PS50943"/>
    </source>
</evidence>